<reference evidence="7 8" key="1">
    <citation type="journal article" date="2019" name="Nat. Microbiol.">
        <title>Mediterranean grassland soil C-N compound turnover is dependent on rainfall and depth, and is mediated by genomically divergent microorganisms.</title>
        <authorList>
            <person name="Diamond S."/>
            <person name="Andeer P.F."/>
            <person name="Li Z."/>
            <person name="Crits-Christoph A."/>
            <person name="Burstein D."/>
            <person name="Anantharaman K."/>
            <person name="Lane K.R."/>
            <person name="Thomas B.C."/>
            <person name="Pan C."/>
            <person name="Northen T.R."/>
            <person name="Banfield J.F."/>
        </authorList>
    </citation>
    <scope>NUCLEOTIDE SEQUENCE [LARGE SCALE GENOMIC DNA]</scope>
    <source>
        <strain evidence="7">NP_7</strain>
    </source>
</reference>
<feature type="transmembrane region" description="Helical" evidence="6">
    <location>
        <begin position="87"/>
        <end position="106"/>
    </location>
</feature>
<feature type="transmembrane region" description="Helical" evidence="6">
    <location>
        <begin position="255"/>
        <end position="280"/>
    </location>
</feature>
<keyword evidence="2" id="KW-1003">Cell membrane</keyword>
<sequence length="324" mass="34835">MRAIAIPKAMIALGLVGLALLAFPYVASSYQTILLSYGLVMAIAALAFNVLLGYTGLLSFGHSAYFGTAAYVAGFVVKYLHATSMEAFLVGGLGSGGVIAALFGFICVRYTKIFFSILTLALSQVLWSLALKFFWVTGGTDGIRVPTPSLLSGIIPSSGDKVAFLAHGYYYYVLVVFGLSLAVMWLIVHSPFGKSLEAIRDNEVRAEFIGIRVRRHRWIAFVISGAFTGLAGALWAPLNGLATPEALYWPFSGEIVFMTVLGGFRTFTGPAVGAVVFNYLKAYAVGRTEYWQLLLGVILVILVLVMPAGIMGALARFAGKPRRD</sequence>
<evidence type="ECO:0000313" key="8">
    <source>
        <dbReference type="Proteomes" id="UP000320048"/>
    </source>
</evidence>
<dbReference type="GO" id="GO:0005886">
    <property type="term" value="C:plasma membrane"/>
    <property type="evidence" value="ECO:0007669"/>
    <property type="project" value="UniProtKB-SubCell"/>
</dbReference>
<dbReference type="PANTHER" id="PTHR30482">
    <property type="entry name" value="HIGH-AFFINITY BRANCHED-CHAIN AMINO ACID TRANSPORT SYSTEM PERMEASE"/>
    <property type="match status" value="1"/>
</dbReference>
<evidence type="ECO:0000256" key="6">
    <source>
        <dbReference type="SAM" id="Phobius"/>
    </source>
</evidence>
<evidence type="ECO:0000313" key="7">
    <source>
        <dbReference type="EMBL" id="TMI82458.1"/>
    </source>
</evidence>
<dbReference type="CDD" id="cd06581">
    <property type="entry name" value="TM_PBP1_LivM_like"/>
    <property type="match status" value="1"/>
</dbReference>
<dbReference type="Proteomes" id="UP000320048">
    <property type="component" value="Unassembled WGS sequence"/>
</dbReference>
<dbReference type="InterPro" id="IPR001851">
    <property type="entry name" value="ABC_transp_permease"/>
</dbReference>
<name>A0A537JFX7_9BACT</name>
<evidence type="ECO:0000256" key="4">
    <source>
        <dbReference type="ARBA" id="ARBA00022989"/>
    </source>
</evidence>
<dbReference type="EMBL" id="VBAO01000125">
    <property type="protein sequence ID" value="TMI82458.1"/>
    <property type="molecule type" value="Genomic_DNA"/>
</dbReference>
<dbReference type="Pfam" id="PF02653">
    <property type="entry name" value="BPD_transp_2"/>
    <property type="match status" value="1"/>
</dbReference>
<evidence type="ECO:0000256" key="3">
    <source>
        <dbReference type="ARBA" id="ARBA00022692"/>
    </source>
</evidence>
<feature type="transmembrane region" description="Helical" evidence="6">
    <location>
        <begin position="292"/>
        <end position="315"/>
    </location>
</feature>
<evidence type="ECO:0000256" key="1">
    <source>
        <dbReference type="ARBA" id="ARBA00004651"/>
    </source>
</evidence>
<comment type="caution">
    <text evidence="7">The sequence shown here is derived from an EMBL/GenBank/DDBJ whole genome shotgun (WGS) entry which is preliminary data.</text>
</comment>
<keyword evidence="5 6" id="KW-0472">Membrane</keyword>
<feature type="transmembrane region" description="Helical" evidence="6">
    <location>
        <begin position="39"/>
        <end position="57"/>
    </location>
</feature>
<feature type="transmembrane region" description="Helical" evidence="6">
    <location>
        <begin position="169"/>
        <end position="188"/>
    </location>
</feature>
<proteinExistence type="predicted"/>
<keyword evidence="4 6" id="KW-1133">Transmembrane helix</keyword>
<feature type="transmembrane region" description="Helical" evidence="6">
    <location>
        <begin position="113"/>
        <end position="135"/>
    </location>
</feature>
<gene>
    <name evidence="7" type="ORF">E6H04_04690</name>
</gene>
<evidence type="ECO:0000256" key="5">
    <source>
        <dbReference type="ARBA" id="ARBA00023136"/>
    </source>
</evidence>
<accession>A0A537JFX7</accession>
<feature type="transmembrane region" description="Helical" evidence="6">
    <location>
        <begin position="218"/>
        <end position="235"/>
    </location>
</feature>
<dbReference type="PANTHER" id="PTHR30482:SF17">
    <property type="entry name" value="ABC TRANSPORTER ATP-BINDING PROTEIN"/>
    <property type="match status" value="1"/>
</dbReference>
<dbReference type="GO" id="GO:0015658">
    <property type="term" value="F:branched-chain amino acid transmembrane transporter activity"/>
    <property type="evidence" value="ECO:0007669"/>
    <property type="project" value="InterPro"/>
</dbReference>
<keyword evidence="3 6" id="KW-0812">Transmembrane</keyword>
<organism evidence="7 8">
    <name type="scientific">Candidatus Segetimicrobium genomatis</name>
    <dbReference type="NCBI Taxonomy" id="2569760"/>
    <lineage>
        <taxon>Bacteria</taxon>
        <taxon>Bacillati</taxon>
        <taxon>Candidatus Sysuimicrobiota</taxon>
        <taxon>Candidatus Sysuimicrobiia</taxon>
        <taxon>Candidatus Sysuimicrobiales</taxon>
        <taxon>Candidatus Segetimicrobiaceae</taxon>
        <taxon>Candidatus Segetimicrobium</taxon>
    </lineage>
</organism>
<dbReference type="AlphaFoldDB" id="A0A537JFX7"/>
<evidence type="ECO:0000256" key="2">
    <source>
        <dbReference type="ARBA" id="ARBA00022475"/>
    </source>
</evidence>
<comment type="subcellular location">
    <subcellularLocation>
        <location evidence="1">Cell membrane</location>
        <topology evidence="1">Multi-pass membrane protein</topology>
    </subcellularLocation>
</comment>
<protein>
    <submittedName>
        <fullName evidence="7">Branched-chain amino acid ABC transporter permease</fullName>
    </submittedName>
</protein>
<dbReference type="InterPro" id="IPR043428">
    <property type="entry name" value="LivM-like"/>
</dbReference>